<dbReference type="Gene3D" id="2.60.120.10">
    <property type="entry name" value="Jelly Rolls"/>
    <property type="match status" value="1"/>
</dbReference>
<dbReference type="Pfam" id="PF00027">
    <property type="entry name" value="cNMP_binding"/>
    <property type="match status" value="1"/>
</dbReference>
<evidence type="ECO:0000259" key="5">
    <source>
        <dbReference type="Pfam" id="PF00325"/>
    </source>
</evidence>
<dbReference type="Pfam" id="PF00325">
    <property type="entry name" value="Crp"/>
    <property type="match status" value="1"/>
</dbReference>
<protein>
    <submittedName>
        <fullName evidence="6">Crp/Fnr family transcriptional regulator</fullName>
    </submittedName>
</protein>
<dbReference type="InterPro" id="IPR018490">
    <property type="entry name" value="cNMP-bd_dom_sf"/>
</dbReference>
<evidence type="ECO:0000259" key="4">
    <source>
        <dbReference type="Pfam" id="PF00027"/>
    </source>
</evidence>
<dbReference type="CDD" id="cd00038">
    <property type="entry name" value="CAP_ED"/>
    <property type="match status" value="1"/>
</dbReference>
<dbReference type="InterPro" id="IPR012318">
    <property type="entry name" value="HTH_CRP"/>
</dbReference>
<evidence type="ECO:0000313" key="6">
    <source>
        <dbReference type="EMBL" id="MET7001531.1"/>
    </source>
</evidence>
<comment type="caution">
    <text evidence="6">The sequence shown here is derived from an EMBL/GenBank/DDBJ whole genome shotgun (WGS) entry which is preliminary data.</text>
</comment>
<dbReference type="EMBL" id="JBEXAC010000004">
    <property type="protein sequence ID" value="MET7001531.1"/>
    <property type="molecule type" value="Genomic_DNA"/>
</dbReference>
<sequence length="193" mass="23009">MYAPILAHIAKYVTLNDQEQEIFCAALLHKRFRKHQYLLQEGEQCQYDHFVLKGCLRQYEVSEDGKENVVQFGFENWWMTDWHSMLTNTPSVYNIDALEDAEVLLIERGLLEQLFKEIPPLEVYFRKILLQAFSALQRRILYLQKPADERYADFFSRYAYFEQRLSQQHIASYLGITRETLSRLKSQQMKPGK</sequence>
<dbReference type="InterPro" id="IPR000595">
    <property type="entry name" value="cNMP-bd_dom"/>
</dbReference>
<evidence type="ECO:0000256" key="3">
    <source>
        <dbReference type="ARBA" id="ARBA00023163"/>
    </source>
</evidence>
<evidence type="ECO:0000256" key="1">
    <source>
        <dbReference type="ARBA" id="ARBA00023015"/>
    </source>
</evidence>
<gene>
    <name evidence="6" type="ORF">ABR189_29385</name>
</gene>
<keyword evidence="7" id="KW-1185">Reference proteome</keyword>
<reference evidence="6 7" key="1">
    <citation type="submission" date="2024-06" db="EMBL/GenBank/DDBJ databases">
        <title>Chitinophaga defluvii sp. nov., isolated from municipal sewage.</title>
        <authorList>
            <person name="Zhang L."/>
        </authorList>
    </citation>
    <scope>NUCLEOTIDE SEQUENCE [LARGE SCALE GENOMIC DNA]</scope>
    <source>
        <strain evidence="6 7">H8</strain>
    </source>
</reference>
<dbReference type="RefSeq" id="WP_354664103.1">
    <property type="nucleotide sequence ID" value="NZ_JBEXAC010000004.1"/>
</dbReference>
<proteinExistence type="predicted"/>
<name>A0ABV2TEU8_9BACT</name>
<feature type="domain" description="HTH crp-type" evidence="5">
    <location>
        <begin position="164"/>
        <end position="184"/>
    </location>
</feature>
<keyword evidence="1" id="KW-0805">Transcription regulation</keyword>
<keyword evidence="2" id="KW-0238">DNA-binding</keyword>
<dbReference type="InterPro" id="IPR014710">
    <property type="entry name" value="RmlC-like_jellyroll"/>
</dbReference>
<dbReference type="SUPFAM" id="SSF51206">
    <property type="entry name" value="cAMP-binding domain-like"/>
    <property type="match status" value="1"/>
</dbReference>
<accession>A0ABV2TEU8</accession>
<evidence type="ECO:0000313" key="7">
    <source>
        <dbReference type="Proteomes" id="UP001549749"/>
    </source>
</evidence>
<evidence type="ECO:0000256" key="2">
    <source>
        <dbReference type="ARBA" id="ARBA00023125"/>
    </source>
</evidence>
<feature type="domain" description="Cyclic nucleotide-binding" evidence="4">
    <location>
        <begin position="30"/>
        <end position="116"/>
    </location>
</feature>
<dbReference type="Proteomes" id="UP001549749">
    <property type="component" value="Unassembled WGS sequence"/>
</dbReference>
<organism evidence="6 7">
    <name type="scientific">Chitinophaga defluvii</name>
    <dbReference type="NCBI Taxonomy" id="3163343"/>
    <lineage>
        <taxon>Bacteria</taxon>
        <taxon>Pseudomonadati</taxon>
        <taxon>Bacteroidota</taxon>
        <taxon>Chitinophagia</taxon>
        <taxon>Chitinophagales</taxon>
        <taxon>Chitinophagaceae</taxon>
        <taxon>Chitinophaga</taxon>
    </lineage>
</organism>
<keyword evidence="3" id="KW-0804">Transcription</keyword>